<dbReference type="CDD" id="cd09110">
    <property type="entry name" value="PLDc_CLS_1"/>
    <property type="match status" value="1"/>
</dbReference>
<organism evidence="10 12">
    <name type="scientific">Nitrosomonas communis</name>
    <dbReference type="NCBI Taxonomy" id="44574"/>
    <lineage>
        <taxon>Bacteria</taxon>
        <taxon>Pseudomonadati</taxon>
        <taxon>Pseudomonadota</taxon>
        <taxon>Betaproteobacteria</taxon>
        <taxon>Nitrosomonadales</taxon>
        <taxon>Nitrosomonadaceae</taxon>
        <taxon>Nitrosomonas</taxon>
    </lineage>
</organism>
<dbReference type="KEGG" id="nco:AAW31_14320"/>
<dbReference type="RefSeq" id="WP_046850752.1">
    <property type="nucleotide sequence ID" value="NZ_CP011451.1"/>
</dbReference>
<dbReference type="NCBIfam" id="TIGR04265">
    <property type="entry name" value="bac_cardiolipin"/>
    <property type="match status" value="1"/>
</dbReference>
<keyword evidence="7" id="KW-0472">Membrane</keyword>
<keyword evidence="5" id="KW-0677">Repeat</keyword>
<keyword evidence="12" id="KW-1185">Reference proteome</keyword>
<dbReference type="PATRIC" id="fig|44574.3.peg.3470"/>
<dbReference type="InterPro" id="IPR025202">
    <property type="entry name" value="PLD-like_dom"/>
</dbReference>
<dbReference type="EMBL" id="CP011451">
    <property type="protein sequence ID" value="AKH38716.1"/>
    <property type="molecule type" value="Genomic_DNA"/>
</dbReference>
<dbReference type="GO" id="GO:0032049">
    <property type="term" value="P:cardiolipin biosynthetic process"/>
    <property type="evidence" value="ECO:0007669"/>
    <property type="project" value="UniProtKB-UniRule"/>
</dbReference>
<dbReference type="InterPro" id="IPR001736">
    <property type="entry name" value="PLipase_D/transphosphatidylase"/>
</dbReference>
<gene>
    <name evidence="10" type="ORF">AAW31_14320</name>
    <name evidence="11" type="ORF">BCL69_100290</name>
</gene>
<dbReference type="Gene3D" id="3.30.870.10">
    <property type="entry name" value="Endonuclease Chain A"/>
    <property type="match status" value="2"/>
</dbReference>
<evidence type="ECO:0000313" key="11">
    <source>
        <dbReference type="EMBL" id="TYP94320.1"/>
    </source>
</evidence>
<evidence type="ECO:0000256" key="3">
    <source>
        <dbReference type="ARBA" id="ARBA00022679"/>
    </source>
</evidence>
<reference evidence="12" key="1">
    <citation type="submission" date="2015-05" db="EMBL/GenBank/DDBJ databases">
        <title>Draft genome of Nitrosomonas communis strain Nm2.</title>
        <authorList>
            <person name="Kozlowski J.A."/>
            <person name="Kits K.D."/>
            <person name="Stein L.Y."/>
        </authorList>
    </citation>
    <scope>NUCLEOTIDE SEQUENCE [LARGE SCALE GENOMIC DNA]</scope>
    <source>
        <strain evidence="12">Nm2</strain>
    </source>
</reference>
<dbReference type="PANTHER" id="PTHR21248:SF22">
    <property type="entry name" value="PHOSPHOLIPASE D"/>
    <property type="match status" value="1"/>
</dbReference>
<evidence type="ECO:0000256" key="1">
    <source>
        <dbReference type="ARBA" id="ARBA00004236"/>
    </source>
</evidence>
<sequence>MYLKKIGYINIVRLLAVLCLTLLIGCSSTIPLIVPDMAMQSSHPVQLFDAHGPLSQKQSNEILSRLKNNDVETHIFDRHLPFASEITDSHLMIGNKVELLIDSPDTYRSMYAAIENAKDHINMEIYILKDDEIGNLFAELLIRKQKNGVQVNLIYDSVGSIDTPREFFDSLKESGVNVLEFNPVNPLIAPKNWQVTRRDHRKLLIVDGQIAFVGSANISTEYSRGSLVRSKPTARSKSTRSDNPWRDTHVRIVGPVVSEFQKLFMSIWNEQKGELLAQRNYFPELANKGSEVVRAIGSSPEKAYNPIYITLLSAINSAETQIFLTSAYFVPDPNLLSALKAVAKRKVDVRILLPGKTDSALVYYASRSYYDELLSAGVKIYVRQDALLHAKTTLIDGVWSTIGSANLDWLSFLNNEEVNAVILGQDFGTQMQTLFENDLKSSTLVTLEEWRKRPISTRILERAGRLWAQWL</sequence>
<dbReference type="Proteomes" id="UP000034156">
    <property type="component" value="Chromosome"/>
</dbReference>
<dbReference type="EMBL" id="VNHT01000002">
    <property type="protein sequence ID" value="TYP94320.1"/>
    <property type="molecule type" value="Genomic_DNA"/>
</dbReference>
<dbReference type="PANTHER" id="PTHR21248">
    <property type="entry name" value="CARDIOLIPIN SYNTHASE"/>
    <property type="match status" value="1"/>
</dbReference>
<keyword evidence="6" id="KW-1133">Transmembrane helix</keyword>
<dbReference type="Pfam" id="PF13091">
    <property type="entry name" value="PLDc_2"/>
    <property type="match status" value="2"/>
</dbReference>
<dbReference type="InterPro" id="IPR022924">
    <property type="entry name" value="Cardiolipin_synthase"/>
</dbReference>
<evidence type="ECO:0000256" key="5">
    <source>
        <dbReference type="ARBA" id="ARBA00022737"/>
    </source>
</evidence>
<feature type="domain" description="PLD phosphodiesterase" evidence="9">
    <location>
        <begin position="195"/>
        <end position="222"/>
    </location>
</feature>
<evidence type="ECO:0000313" key="10">
    <source>
        <dbReference type="EMBL" id="AKH38716.1"/>
    </source>
</evidence>
<proteinExistence type="predicted"/>
<evidence type="ECO:0000313" key="12">
    <source>
        <dbReference type="Proteomes" id="UP000034156"/>
    </source>
</evidence>
<dbReference type="GO" id="GO:0008808">
    <property type="term" value="F:cardiolipin synthase activity"/>
    <property type="evidence" value="ECO:0007669"/>
    <property type="project" value="UniProtKB-UniRule"/>
</dbReference>
<dbReference type="PROSITE" id="PS50035">
    <property type="entry name" value="PLD"/>
    <property type="match status" value="2"/>
</dbReference>
<evidence type="ECO:0000259" key="9">
    <source>
        <dbReference type="PROSITE" id="PS50035"/>
    </source>
</evidence>
<dbReference type="SMART" id="SM00155">
    <property type="entry name" value="PLDc"/>
    <property type="match status" value="2"/>
</dbReference>
<name>A0A0F7KGP9_9PROT</name>
<dbReference type="PROSITE" id="PS51257">
    <property type="entry name" value="PROKAR_LIPOPROTEIN"/>
    <property type="match status" value="1"/>
</dbReference>
<feature type="domain" description="PLD phosphodiesterase" evidence="9">
    <location>
        <begin position="384"/>
        <end position="411"/>
    </location>
</feature>
<dbReference type="OrthoDB" id="9762009at2"/>
<dbReference type="AlphaFoldDB" id="A0A0F7KGP9"/>
<reference evidence="11 13" key="3">
    <citation type="submission" date="2019-07" db="EMBL/GenBank/DDBJ databases">
        <title>Active sludge and wastewater microbial communities from Klosterneuburg, Austria.</title>
        <authorList>
            <person name="Wagner M."/>
        </authorList>
    </citation>
    <scope>NUCLEOTIDE SEQUENCE [LARGE SCALE GENOMIC DNA]</scope>
    <source>
        <strain evidence="11 13">Nm2</strain>
    </source>
</reference>
<dbReference type="EC" id="2.7.8.-" evidence="8"/>
<evidence type="ECO:0000256" key="2">
    <source>
        <dbReference type="ARBA" id="ARBA00022475"/>
    </source>
</evidence>
<dbReference type="GO" id="GO:0005886">
    <property type="term" value="C:plasma membrane"/>
    <property type="evidence" value="ECO:0007669"/>
    <property type="project" value="UniProtKB-SubCell"/>
</dbReference>
<evidence type="ECO:0000256" key="8">
    <source>
        <dbReference type="NCBIfam" id="TIGR04265"/>
    </source>
</evidence>
<reference evidence="10 12" key="2">
    <citation type="journal article" date="2016" name="Genome Announc.">
        <title>Genome Sequence of Nitrosomonas communis Strain Nm2, a Mesophilic Ammonia-Oxidizing Bacterium Isolated from Mediterranean Soil.</title>
        <authorList>
            <person name="Kozlowski J.A."/>
            <person name="Kits K.D."/>
            <person name="Stein L.Y."/>
        </authorList>
    </citation>
    <scope>NUCLEOTIDE SEQUENCE [LARGE SCALE GENOMIC DNA]</scope>
    <source>
        <strain evidence="10 12">Nm2</strain>
    </source>
</reference>
<protein>
    <recommendedName>
        <fullName evidence="8">Cardiolipin synthase</fullName>
        <ecNumber evidence="8">2.7.8.-</ecNumber>
    </recommendedName>
</protein>
<dbReference type="CDD" id="cd09159">
    <property type="entry name" value="PLDc_ybhO_like_2"/>
    <property type="match status" value="1"/>
</dbReference>
<keyword evidence="4" id="KW-0812">Transmembrane</keyword>
<evidence type="ECO:0000256" key="4">
    <source>
        <dbReference type="ARBA" id="ARBA00022692"/>
    </source>
</evidence>
<dbReference type="SUPFAM" id="SSF56024">
    <property type="entry name" value="Phospholipase D/nuclease"/>
    <property type="match status" value="2"/>
</dbReference>
<evidence type="ECO:0000256" key="7">
    <source>
        <dbReference type="ARBA" id="ARBA00023136"/>
    </source>
</evidence>
<comment type="subcellular location">
    <subcellularLocation>
        <location evidence="1">Cell membrane</location>
    </subcellularLocation>
</comment>
<evidence type="ECO:0000313" key="13">
    <source>
        <dbReference type="Proteomes" id="UP000324176"/>
    </source>
</evidence>
<accession>A0A0F7KGP9</accession>
<keyword evidence="3" id="KW-0808">Transferase</keyword>
<dbReference type="Proteomes" id="UP000324176">
    <property type="component" value="Unassembled WGS sequence"/>
</dbReference>
<evidence type="ECO:0000256" key="6">
    <source>
        <dbReference type="ARBA" id="ARBA00022989"/>
    </source>
</evidence>
<keyword evidence="2" id="KW-1003">Cell membrane</keyword>